<dbReference type="RefSeq" id="WP_145385915.1">
    <property type="nucleotide sequence ID" value="NZ_CP037423.1"/>
</dbReference>
<evidence type="ECO:0000313" key="2">
    <source>
        <dbReference type="Proteomes" id="UP000319004"/>
    </source>
</evidence>
<evidence type="ECO:0000313" key="1">
    <source>
        <dbReference type="EMBL" id="QDV42254.1"/>
    </source>
</evidence>
<dbReference type="Proteomes" id="UP000319004">
    <property type="component" value="Chromosome"/>
</dbReference>
<dbReference type="AlphaFoldDB" id="A0A518HN29"/>
<gene>
    <name evidence="1" type="ORF">Enr13x_20990</name>
</gene>
<sequence length="267" mass="30330">MPLKSNSRLANVILVAIAISAVVSLSRLGLAYAQVQRLRLRLVDLERQDSIQKRTNAALRDQYQSIGRIREKAQEKFADLQLKYGGLVDRGGSVVSFRSVPSIQIEEESPPIIFRVIVPDDRAVWLRYGVFPSDKDSVKNPHAFRSTVGLPTGTAFRHEGIFQYRLPKGPHLISIRCEIGVNVPIEVSLDDRRILSTCYESGFYTYFGRDQAHQHEQGDREVGQRLPWLFSCEMYPQTTSEKSFEPAPHACSIWLSEDRIDVPSFPR</sequence>
<organism evidence="1 2">
    <name type="scientific">Stieleria neptunia</name>
    <dbReference type="NCBI Taxonomy" id="2527979"/>
    <lineage>
        <taxon>Bacteria</taxon>
        <taxon>Pseudomonadati</taxon>
        <taxon>Planctomycetota</taxon>
        <taxon>Planctomycetia</taxon>
        <taxon>Pirellulales</taxon>
        <taxon>Pirellulaceae</taxon>
        <taxon>Stieleria</taxon>
    </lineage>
</organism>
<reference evidence="1 2" key="1">
    <citation type="submission" date="2019-03" db="EMBL/GenBank/DDBJ databases">
        <title>Deep-cultivation of Planctomycetes and their phenomic and genomic characterization uncovers novel biology.</title>
        <authorList>
            <person name="Wiegand S."/>
            <person name="Jogler M."/>
            <person name="Boedeker C."/>
            <person name="Pinto D."/>
            <person name="Vollmers J."/>
            <person name="Rivas-Marin E."/>
            <person name="Kohn T."/>
            <person name="Peeters S.H."/>
            <person name="Heuer A."/>
            <person name="Rast P."/>
            <person name="Oberbeckmann S."/>
            <person name="Bunk B."/>
            <person name="Jeske O."/>
            <person name="Meyerdierks A."/>
            <person name="Storesund J.E."/>
            <person name="Kallscheuer N."/>
            <person name="Luecker S."/>
            <person name="Lage O.M."/>
            <person name="Pohl T."/>
            <person name="Merkel B.J."/>
            <person name="Hornburger P."/>
            <person name="Mueller R.-W."/>
            <person name="Bruemmer F."/>
            <person name="Labrenz M."/>
            <person name="Spormann A.M."/>
            <person name="Op den Camp H."/>
            <person name="Overmann J."/>
            <person name="Amann R."/>
            <person name="Jetten M.S.M."/>
            <person name="Mascher T."/>
            <person name="Medema M.H."/>
            <person name="Devos D.P."/>
            <person name="Kaster A.-K."/>
            <person name="Ovreas L."/>
            <person name="Rohde M."/>
            <person name="Galperin M.Y."/>
            <person name="Jogler C."/>
        </authorList>
    </citation>
    <scope>NUCLEOTIDE SEQUENCE [LARGE SCALE GENOMIC DNA]</scope>
    <source>
        <strain evidence="1 2">Enr13</strain>
    </source>
</reference>
<dbReference type="EMBL" id="CP037423">
    <property type="protein sequence ID" value="QDV42254.1"/>
    <property type="molecule type" value="Genomic_DNA"/>
</dbReference>
<dbReference type="OrthoDB" id="9821189at2"/>
<keyword evidence="2" id="KW-1185">Reference proteome</keyword>
<proteinExistence type="predicted"/>
<name>A0A518HN29_9BACT</name>
<accession>A0A518HN29</accession>
<dbReference type="KEGG" id="snep:Enr13x_20990"/>
<protein>
    <submittedName>
        <fullName evidence="1">Uncharacterized protein</fullName>
    </submittedName>
</protein>